<feature type="domain" description="Cadherin" evidence="15">
    <location>
        <begin position="76"/>
        <end position="132"/>
    </location>
</feature>
<dbReference type="InterPro" id="IPR013164">
    <property type="entry name" value="Cadherin_N"/>
</dbReference>
<keyword evidence="6" id="KW-0677">Repeat</keyword>
<dbReference type="InterPro" id="IPR020894">
    <property type="entry name" value="Cadherin_CS"/>
</dbReference>
<keyword evidence="9 13" id="KW-1133">Transmembrane helix</keyword>
<dbReference type="SMART" id="SM00112">
    <property type="entry name" value="CA"/>
    <property type="match status" value="6"/>
</dbReference>
<feature type="transmembrane region" description="Helical" evidence="13">
    <location>
        <begin position="687"/>
        <end position="709"/>
    </location>
</feature>
<dbReference type="Pfam" id="PF08266">
    <property type="entry name" value="Cadherin_2"/>
    <property type="match status" value="1"/>
</dbReference>
<dbReference type="CDD" id="cd11304">
    <property type="entry name" value="Cadherin_repeat"/>
    <property type="match status" value="5"/>
</dbReference>
<evidence type="ECO:0000256" key="8">
    <source>
        <dbReference type="ARBA" id="ARBA00022889"/>
    </source>
</evidence>
<evidence type="ECO:0000256" key="10">
    <source>
        <dbReference type="ARBA" id="ARBA00023136"/>
    </source>
</evidence>
<accession>A0A8C8GC19</accession>
<name>A0A8C8GC19_ONCTS</name>
<evidence type="ECO:0000256" key="7">
    <source>
        <dbReference type="ARBA" id="ARBA00022837"/>
    </source>
</evidence>
<proteinExistence type="predicted"/>
<dbReference type="Proteomes" id="UP000694402">
    <property type="component" value="Unassembled WGS sequence"/>
</dbReference>
<dbReference type="FunFam" id="2.60.40.60:FF:000001">
    <property type="entry name" value="Protocadherin alpha 2"/>
    <property type="match status" value="1"/>
</dbReference>
<feature type="chain" id="PRO_5044295321" description="Cadherin domain-containing protein" evidence="14">
    <location>
        <begin position="25"/>
        <end position="852"/>
    </location>
</feature>
<evidence type="ECO:0000256" key="4">
    <source>
        <dbReference type="ARBA" id="ARBA00022692"/>
    </source>
</evidence>
<evidence type="ECO:0000256" key="12">
    <source>
        <dbReference type="PROSITE-ProRule" id="PRU00043"/>
    </source>
</evidence>
<dbReference type="SUPFAM" id="SSF49313">
    <property type="entry name" value="Cadherin-like"/>
    <property type="match status" value="5"/>
</dbReference>
<evidence type="ECO:0000256" key="3">
    <source>
        <dbReference type="ARBA" id="ARBA00022475"/>
    </source>
</evidence>
<keyword evidence="3" id="KW-1003">Cell membrane</keyword>
<dbReference type="Gene3D" id="2.60.40.60">
    <property type="entry name" value="Cadherins"/>
    <property type="match status" value="6"/>
</dbReference>
<dbReference type="PRINTS" id="PR00205">
    <property type="entry name" value="CADHERIN"/>
</dbReference>
<evidence type="ECO:0000256" key="6">
    <source>
        <dbReference type="ARBA" id="ARBA00022737"/>
    </source>
</evidence>
<keyword evidence="8" id="KW-0130">Cell adhesion</keyword>
<reference evidence="16" key="1">
    <citation type="submission" date="2025-08" db="UniProtKB">
        <authorList>
            <consortium name="Ensembl"/>
        </authorList>
    </citation>
    <scope>IDENTIFICATION</scope>
</reference>
<feature type="signal peptide" evidence="14">
    <location>
        <begin position="1"/>
        <end position="24"/>
    </location>
</feature>
<protein>
    <recommendedName>
        <fullName evidence="15">Cadherin domain-containing protein</fullName>
    </recommendedName>
</protein>
<evidence type="ECO:0000256" key="5">
    <source>
        <dbReference type="ARBA" id="ARBA00022729"/>
    </source>
</evidence>
<dbReference type="PROSITE" id="PS00232">
    <property type="entry name" value="CADHERIN_1"/>
    <property type="match status" value="3"/>
</dbReference>
<dbReference type="Pfam" id="PF00028">
    <property type="entry name" value="Cadherin"/>
    <property type="match status" value="5"/>
</dbReference>
<dbReference type="FunFam" id="2.60.40.60:FF:000129">
    <property type="entry name" value="protocadherin alpha-C2 isoform X1"/>
    <property type="match status" value="1"/>
</dbReference>
<sequence length="852" mass="93841">MLNKGFSMSGLVFCFSFFLPPLHSANGDVSYSFPEEMKRGSVIGNIAKDLGLEASRLSARKARVDTEGNRKRYCDINLSTGDLIVAERIDREGLCGEKVLCILKFELVLESPLELHHISLQIQDINDNSPIFPKDLIKVEIRESAVKGARYRVNAAHDADTGQNAVQSYVLQRNNHFVLGLQTNNAGIKYGELVLDKELDREEQQELKLLMTAVDGGTPQRSGTVVIHITVLDANDNAPVFNQAVYKASLPENSPLDTVVVTVSAADADDGANGEITYDFGHVSEDVKNIFSIDRKTGDIRVIGTIDFEEFSSFELRIKAKDGLGLASYSKVIIDITDVNDNAPVIYLQSLTNPIPENASPGTEVGIINVQDRDSENNRQVRCSIQQNLPFKLVPSIKNYYSLVTTGELDRELVSDYNITITATDEGSPPLSSSKSVQLSVADVNDNPPVFEEQSYKAHVTENNKPGSSLRSVTARDPDWRQNGTVIYSLFPGEVNGVQVSSFLSVNGDTGVIHAVRSFDYEQFGSFKVHVVARDNGSPPLSSNVTVSVFITDVNDNSPQILYPAPEGKSFMTELVPKAAHEGSLVSKVIAVDSDSGQNAWLSYHIVKSTDPGLFTIGLHSGEIRTQRDISESDSMKQNLIVSVKDNGQPSLSATCTMYLVISDNLAEVPELKDISYDENNSKLTSYLIIALVSVSTFFFTFIIAILTVKFCRMRKPRLLFDGAVAIPSAYLPPNYAEVDGAGTLRSTYNYDAYLTTGSRTSDFKFVRSSNDNTLLVDQTLRTTPTIFAEAFDDSQGSPEVGLSIRLCYAFDVYSSWPPLSMSLNTPYTCETRHNHYFPLFLVMIYICHITC</sequence>
<dbReference type="InterPro" id="IPR002126">
    <property type="entry name" value="Cadherin-like_dom"/>
</dbReference>
<dbReference type="GO" id="GO:0005886">
    <property type="term" value="C:plasma membrane"/>
    <property type="evidence" value="ECO:0007669"/>
    <property type="project" value="UniProtKB-SubCell"/>
</dbReference>
<evidence type="ECO:0000256" key="11">
    <source>
        <dbReference type="ARBA" id="ARBA00023180"/>
    </source>
</evidence>
<evidence type="ECO:0000256" key="9">
    <source>
        <dbReference type="ARBA" id="ARBA00022989"/>
    </source>
</evidence>
<dbReference type="PROSITE" id="PS50268">
    <property type="entry name" value="CADHERIN_2"/>
    <property type="match status" value="6"/>
</dbReference>
<evidence type="ECO:0000256" key="14">
    <source>
        <dbReference type="SAM" id="SignalP"/>
    </source>
</evidence>
<dbReference type="InterPro" id="IPR015919">
    <property type="entry name" value="Cadherin-like_sf"/>
</dbReference>
<dbReference type="FunFam" id="2.60.40.60:FF:000007">
    <property type="entry name" value="Protocadherin alpha 2"/>
    <property type="match status" value="1"/>
</dbReference>
<reference evidence="16" key="2">
    <citation type="submission" date="2025-09" db="UniProtKB">
        <authorList>
            <consortium name="Ensembl"/>
        </authorList>
    </citation>
    <scope>IDENTIFICATION</scope>
</reference>
<dbReference type="GO" id="GO:0005509">
    <property type="term" value="F:calcium ion binding"/>
    <property type="evidence" value="ECO:0007669"/>
    <property type="project" value="UniProtKB-UniRule"/>
</dbReference>
<evidence type="ECO:0000256" key="2">
    <source>
        <dbReference type="ARBA" id="ARBA00004251"/>
    </source>
</evidence>
<dbReference type="GO" id="GO:0009653">
    <property type="term" value="P:anatomical structure morphogenesis"/>
    <property type="evidence" value="ECO:0007669"/>
    <property type="project" value="UniProtKB-ARBA"/>
</dbReference>
<dbReference type="InterPro" id="IPR032455">
    <property type="entry name" value="Cadherin_C"/>
</dbReference>
<feature type="domain" description="Cadherin" evidence="15">
    <location>
        <begin position="452"/>
        <end position="561"/>
    </location>
</feature>
<dbReference type="GeneTree" id="ENSGT00940000166432"/>
<dbReference type="InterPro" id="IPR050174">
    <property type="entry name" value="Protocadherin/Cadherin-CA"/>
</dbReference>
<comment type="function">
    <text evidence="1">Potential calcium-dependent cell-adhesion protein. May be involved in the establishment and maintenance of specific neuronal connections in the brain.</text>
</comment>
<comment type="subcellular location">
    <subcellularLocation>
        <location evidence="2">Cell membrane</location>
        <topology evidence="2">Single-pass type I membrane protein</topology>
    </subcellularLocation>
</comment>
<evidence type="ECO:0000256" key="13">
    <source>
        <dbReference type="SAM" id="Phobius"/>
    </source>
</evidence>
<evidence type="ECO:0000313" key="17">
    <source>
        <dbReference type="Proteomes" id="UP000694402"/>
    </source>
</evidence>
<keyword evidence="17" id="KW-1185">Reference proteome</keyword>
<evidence type="ECO:0000313" key="16">
    <source>
        <dbReference type="Ensembl" id="ENSOTSP00005046944.2"/>
    </source>
</evidence>
<keyword evidence="11" id="KW-0325">Glycoprotein</keyword>
<dbReference type="AlphaFoldDB" id="A0A8C8GC19"/>
<organism evidence="16 17">
    <name type="scientific">Oncorhynchus tshawytscha</name>
    <name type="common">Chinook salmon</name>
    <name type="synonym">Salmo tshawytscha</name>
    <dbReference type="NCBI Taxonomy" id="74940"/>
    <lineage>
        <taxon>Eukaryota</taxon>
        <taxon>Metazoa</taxon>
        <taxon>Chordata</taxon>
        <taxon>Craniata</taxon>
        <taxon>Vertebrata</taxon>
        <taxon>Euteleostomi</taxon>
        <taxon>Actinopterygii</taxon>
        <taxon>Neopterygii</taxon>
        <taxon>Teleostei</taxon>
        <taxon>Protacanthopterygii</taxon>
        <taxon>Salmoniformes</taxon>
        <taxon>Salmonidae</taxon>
        <taxon>Salmoninae</taxon>
        <taxon>Oncorhynchus</taxon>
    </lineage>
</organism>
<dbReference type="Pfam" id="PF16492">
    <property type="entry name" value="Cadherin_C_2"/>
    <property type="match status" value="1"/>
</dbReference>
<feature type="domain" description="Cadherin" evidence="15">
    <location>
        <begin position="576"/>
        <end position="672"/>
    </location>
</feature>
<dbReference type="FunFam" id="2.60.40.60:FF:000004">
    <property type="entry name" value="Protocadherin 1 gamma 2"/>
    <property type="match status" value="1"/>
</dbReference>
<keyword evidence="7 12" id="KW-0106">Calcium</keyword>
<dbReference type="PANTHER" id="PTHR24028:SF114">
    <property type="entry name" value="PCDH2G3 PROTEIN-RELATED"/>
    <property type="match status" value="1"/>
</dbReference>
<dbReference type="FunFam" id="2.60.40.60:FF:000002">
    <property type="entry name" value="Protocadherin alpha 2"/>
    <property type="match status" value="1"/>
</dbReference>
<feature type="domain" description="Cadherin" evidence="15">
    <location>
        <begin position="133"/>
        <end position="241"/>
    </location>
</feature>
<dbReference type="PANTHER" id="PTHR24028">
    <property type="entry name" value="CADHERIN-87A"/>
    <property type="match status" value="1"/>
</dbReference>
<feature type="domain" description="Cadherin" evidence="15">
    <location>
        <begin position="355"/>
        <end position="451"/>
    </location>
</feature>
<keyword evidence="10 13" id="KW-0472">Membrane</keyword>
<keyword evidence="4 13" id="KW-0812">Transmembrane</keyword>
<evidence type="ECO:0000256" key="1">
    <source>
        <dbReference type="ARBA" id="ARBA00003436"/>
    </source>
</evidence>
<dbReference type="GO" id="GO:0007156">
    <property type="term" value="P:homophilic cell adhesion via plasma membrane adhesion molecules"/>
    <property type="evidence" value="ECO:0007669"/>
    <property type="project" value="InterPro"/>
</dbReference>
<keyword evidence="5 14" id="KW-0732">Signal</keyword>
<dbReference type="Ensembl" id="ENSOTST00005051018.2">
    <property type="protein sequence ID" value="ENSOTSP00005046944.2"/>
    <property type="gene ID" value="ENSOTSG00005066693.1"/>
</dbReference>
<feature type="domain" description="Cadherin" evidence="15">
    <location>
        <begin position="242"/>
        <end position="346"/>
    </location>
</feature>
<dbReference type="FunFam" id="2.60.40.60:FF:000006">
    <property type="entry name" value="Protocadherin alpha 2"/>
    <property type="match status" value="1"/>
</dbReference>
<evidence type="ECO:0000259" key="15">
    <source>
        <dbReference type="PROSITE" id="PS50268"/>
    </source>
</evidence>